<dbReference type="Gene3D" id="3.40.50.1360">
    <property type="match status" value="1"/>
</dbReference>
<dbReference type="SUPFAM" id="SSF100950">
    <property type="entry name" value="NagB/RpiA/CoA transferase-like"/>
    <property type="match status" value="1"/>
</dbReference>
<dbReference type="OrthoDB" id="9814815at2"/>
<proteinExistence type="predicted"/>
<dbReference type="InterPro" id="IPR018356">
    <property type="entry name" value="Tscrpt_reg_HTH_DeoR_CS"/>
</dbReference>
<dbReference type="PANTHER" id="PTHR30363">
    <property type="entry name" value="HTH-TYPE TRANSCRIPTIONAL REGULATOR SRLR-RELATED"/>
    <property type="match status" value="1"/>
</dbReference>
<dbReference type="InterPro" id="IPR036390">
    <property type="entry name" value="WH_DNA-bd_sf"/>
</dbReference>
<dbReference type="SUPFAM" id="SSF46785">
    <property type="entry name" value="Winged helix' DNA-binding domain"/>
    <property type="match status" value="1"/>
</dbReference>
<feature type="domain" description="HTH deoR-type" evidence="5">
    <location>
        <begin position="3"/>
        <end position="58"/>
    </location>
</feature>
<dbReference type="Proteomes" id="UP000199317">
    <property type="component" value="Unassembled WGS sequence"/>
</dbReference>
<keyword evidence="4" id="KW-0804">Transcription</keyword>
<keyword evidence="3 6" id="KW-0238">DNA-binding</keyword>
<dbReference type="PANTHER" id="PTHR30363:SF4">
    <property type="entry name" value="GLYCEROL-3-PHOSPHATE REGULON REPRESSOR"/>
    <property type="match status" value="1"/>
</dbReference>
<reference evidence="7" key="1">
    <citation type="submission" date="2016-10" db="EMBL/GenBank/DDBJ databases">
        <authorList>
            <person name="Varghese N."/>
            <person name="Submissions S."/>
        </authorList>
    </citation>
    <scope>NUCLEOTIDE SEQUENCE [LARGE SCALE GENOMIC DNA]</scope>
    <source>
        <strain evidence="7">DSM 17101</strain>
    </source>
</reference>
<protein>
    <submittedName>
        <fullName evidence="6">DNA-binding transcriptional regulator of sugar metabolism, DeoR/GlpR family</fullName>
    </submittedName>
</protein>
<name>A0A1H0JYY6_9BURK</name>
<dbReference type="SMART" id="SM01134">
    <property type="entry name" value="DeoRC"/>
    <property type="match status" value="1"/>
</dbReference>
<dbReference type="Pfam" id="PF00455">
    <property type="entry name" value="DeoRC"/>
    <property type="match status" value="1"/>
</dbReference>
<dbReference type="PROSITE" id="PS51000">
    <property type="entry name" value="HTH_DEOR_2"/>
    <property type="match status" value="1"/>
</dbReference>
<dbReference type="AlphaFoldDB" id="A0A1H0JYY6"/>
<dbReference type="EMBL" id="FNJL01000001">
    <property type="protein sequence ID" value="SDO48955.1"/>
    <property type="molecule type" value="Genomic_DNA"/>
</dbReference>
<dbReference type="PROSITE" id="PS00894">
    <property type="entry name" value="HTH_DEOR_1"/>
    <property type="match status" value="1"/>
</dbReference>
<dbReference type="SMART" id="SM00420">
    <property type="entry name" value="HTH_DEOR"/>
    <property type="match status" value="1"/>
</dbReference>
<evidence type="ECO:0000313" key="7">
    <source>
        <dbReference type="Proteomes" id="UP000199317"/>
    </source>
</evidence>
<evidence type="ECO:0000259" key="5">
    <source>
        <dbReference type="PROSITE" id="PS51000"/>
    </source>
</evidence>
<sequence length="257" mass="27478">MLQEERLLRIESLLATVVRVSTERIAQELDISRETARRDILALEARGTLRRVHGGAVALRPVAPEAPYAERQRLRAREKRAIAKAALRLVQPGQTLFMDAGSTMACFADELRSMAGLTVVTNSIAVALALALAGERAGHRVVLLGGTPRADMQATFGDATVNEIHRHRADVALLSPVGLDAQQGATSYEHHEAAVAQAMVRQAGQVVLLADHGKIGAASRMAYCAAQDVDVLVTDRHAGTQAALAPLRRAVGRLVLA</sequence>
<dbReference type="PRINTS" id="PR00037">
    <property type="entry name" value="HTHLACR"/>
</dbReference>
<dbReference type="Pfam" id="PF08220">
    <property type="entry name" value="HTH_DeoR"/>
    <property type="match status" value="1"/>
</dbReference>
<accession>A0A1H0JYY6</accession>
<organism evidence="6 7">
    <name type="scientific">Paracidovorax cattleyae</name>
    <dbReference type="NCBI Taxonomy" id="80868"/>
    <lineage>
        <taxon>Bacteria</taxon>
        <taxon>Pseudomonadati</taxon>
        <taxon>Pseudomonadota</taxon>
        <taxon>Betaproteobacteria</taxon>
        <taxon>Burkholderiales</taxon>
        <taxon>Comamonadaceae</taxon>
        <taxon>Paracidovorax</taxon>
    </lineage>
</organism>
<keyword evidence="7" id="KW-1185">Reference proteome</keyword>
<gene>
    <name evidence="6" type="ORF">SAMN04489708_10123</name>
</gene>
<dbReference type="GO" id="GO:0003677">
    <property type="term" value="F:DNA binding"/>
    <property type="evidence" value="ECO:0007669"/>
    <property type="project" value="UniProtKB-KW"/>
</dbReference>
<dbReference type="InterPro" id="IPR037171">
    <property type="entry name" value="NagB/RpiA_transferase-like"/>
</dbReference>
<evidence type="ECO:0000256" key="4">
    <source>
        <dbReference type="ARBA" id="ARBA00023163"/>
    </source>
</evidence>
<keyword evidence="2" id="KW-0805">Transcription regulation</keyword>
<dbReference type="InterPro" id="IPR050313">
    <property type="entry name" value="Carb_Metab_HTH_regulators"/>
</dbReference>
<evidence type="ECO:0000256" key="3">
    <source>
        <dbReference type="ARBA" id="ARBA00023125"/>
    </source>
</evidence>
<dbReference type="InterPro" id="IPR001034">
    <property type="entry name" value="DeoR_HTH"/>
</dbReference>
<evidence type="ECO:0000256" key="1">
    <source>
        <dbReference type="ARBA" id="ARBA00022491"/>
    </source>
</evidence>
<evidence type="ECO:0000256" key="2">
    <source>
        <dbReference type="ARBA" id="ARBA00023015"/>
    </source>
</evidence>
<evidence type="ECO:0000313" key="6">
    <source>
        <dbReference type="EMBL" id="SDO48955.1"/>
    </source>
</evidence>
<dbReference type="RefSeq" id="WP_092831697.1">
    <property type="nucleotide sequence ID" value="NZ_FNJL01000001.1"/>
</dbReference>
<dbReference type="InterPro" id="IPR014036">
    <property type="entry name" value="DeoR-like_C"/>
</dbReference>
<keyword evidence="1" id="KW-0678">Repressor</keyword>
<dbReference type="GO" id="GO:0003700">
    <property type="term" value="F:DNA-binding transcription factor activity"/>
    <property type="evidence" value="ECO:0007669"/>
    <property type="project" value="InterPro"/>
</dbReference>